<evidence type="ECO:0000256" key="1">
    <source>
        <dbReference type="ARBA" id="ARBA00004651"/>
    </source>
</evidence>
<dbReference type="PANTHER" id="PTHR40060">
    <property type="entry name" value="UPF0316 PROTEIN YEBE"/>
    <property type="match status" value="1"/>
</dbReference>
<name>A0A942U0E8_9BACI</name>
<dbReference type="CDD" id="cd16381">
    <property type="entry name" value="YitT_C_like_1"/>
    <property type="match status" value="1"/>
</dbReference>
<evidence type="ECO:0000256" key="6">
    <source>
        <dbReference type="HAMAP-Rule" id="MF_01515"/>
    </source>
</evidence>
<feature type="domain" description="DUF2179" evidence="7">
    <location>
        <begin position="109"/>
        <end position="161"/>
    </location>
</feature>
<proteinExistence type="inferred from homology"/>
<evidence type="ECO:0000313" key="10">
    <source>
        <dbReference type="Proteomes" id="UP000679749"/>
    </source>
</evidence>
<evidence type="ECO:0000259" key="7">
    <source>
        <dbReference type="Pfam" id="PF10035"/>
    </source>
</evidence>
<feature type="transmembrane region" description="Helical" evidence="6">
    <location>
        <begin position="58"/>
        <end position="76"/>
    </location>
</feature>
<keyword evidence="5 6" id="KW-0472">Membrane</keyword>
<comment type="subcellular location">
    <subcellularLocation>
        <location evidence="1 6">Cell membrane</location>
        <topology evidence="1 6">Multi-pass membrane protein</topology>
    </subcellularLocation>
</comment>
<dbReference type="Pfam" id="PF18955">
    <property type="entry name" value="DUF5698"/>
    <property type="match status" value="1"/>
</dbReference>
<dbReference type="PANTHER" id="PTHR40060:SF1">
    <property type="entry name" value="UPF0316 PROTEIN YEBE"/>
    <property type="match status" value="1"/>
</dbReference>
<keyword evidence="10" id="KW-1185">Reference proteome</keyword>
<reference evidence="9" key="1">
    <citation type="submission" date="2021-05" db="EMBL/GenBank/DDBJ databases">
        <title>Novel Bacillus species.</title>
        <authorList>
            <person name="Liu G."/>
        </authorList>
    </citation>
    <scope>NUCLEOTIDE SEQUENCE</scope>
    <source>
        <strain evidence="9">FJAT-49825</strain>
    </source>
</reference>
<feature type="transmembrane region" description="Helical" evidence="6">
    <location>
        <begin position="6"/>
        <end position="24"/>
    </location>
</feature>
<evidence type="ECO:0000256" key="4">
    <source>
        <dbReference type="ARBA" id="ARBA00022989"/>
    </source>
</evidence>
<dbReference type="InterPro" id="IPR022930">
    <property type="entry name" value="UPF0316"/>
</dbReference>
<dbReference type="GO" id="GO:0005886">
    <property type="term" value="C:plasma membrane"/>
    <property type="evidence" value="ECO:0007669"/>
    <property type="project" value="UniProtKB-SubCell"/>
</dbReference>
<feature type="domain" description="DUF5698" evidence="8">
    <location>
        <begin position="19"/>
        <end position="75"/>
    </location>
</feature>
<dbReference type="EMBL" id="JAGYPF010000001">
    <property type="protein sequence ID" value="MBS4210980.1"/>
    <property type="molecule type" value="Genomic_DNA"/>
</dbReference>
<accession>A0A942U0E8</accession>
<evidence type="ECO:0000256" key="5">
    <source>
        <dbReference type="ARBA" id="ARBA00023136"/>
    </source>
</evidence>
<sequence>MLEIFLILLLQLIYVPLLTLRIIFLVRNLTALAAILGMAEMLVYVFGLALVFNGSQSILAMVVYAVGFGIGIIYGTKIEQKLAVGYIIFTVNTQTKNIELMETLRNNGFGVTLFVGEGRDGERYKMEIFTKRNREKELISMIEKFEPHAFIVSYEPRFFKGGYLLDRRKNQKMKTG</sequence>
<dbReference type="InterPro" id="IPR044035">
    <property type="entry name" value="DUF5698"/>
</dbReference>
<keyword evidence="4 6" id="KW-1133">Transmembrane helix</keyword>
<dbReference type="Proteomes" id="UP000679749">
    <property type="component" value="Unassembled WGS sequence"/>
</dbReference>
<dbReference type="RefSeq" id="WP_213115531.1">
    <property type="nucleotide sequence ID" value="NZ_JAGYPF010000001.1"/>
</dbReference>
<comment type="similarity">
    <text evidence="6">Belongs to the UPF0316 family.</text>
</comment>
<dbReference type="AlphaFoldDB" id="A0A942U0E8"/>
<feature type="transmembrane region" description="Helical" evidence="6">
    <location>
        <begin position="31"/>
        <end position="52"/>
    </location>
</feature>
<organism evidence="9 10">
    <name type="scientific">Neobacillus rhizophilus</name>
    <dbReference type="NCBI Taxonomy" id="2833579"/>
    <lineage>
        <taxon>Bacteria</taxon>
        <taxon>Bacillati</taxon>
        <taxon>Bacillota</taxon>
        <taxon>Bacilli</taxon>
        <taxon>Bacillales</taxon>
        <taxon>Bacillaceae</taxon>
        <taxon>Neobacillus</taxon>
    </lineage>
</organism>
<keyword evidence="3 6" id="KW-0812">Transmembrane</keyword>
<protein>
    <recommendedName>
        <fullName evidence="6">UPF0316 protein KHA99_00780</fullName>
    </recommendedName>
</protein>
<evidence type="ECO:0000256" key="3">
    <source>
        <dbReference type="ARBA" id="ARBA00022692"/>
    </source>
</evidence>
<dbReference type="InterPro" id="IPR019264">
    <property type="entry name" value="DUF2179"/>
</dbReference>
<dbReference type="NCBIfam" id="NF003194">
    <property type="entry name" value="PRK04164.1-5"/>
    <property type="match status" value="1"/>
</dbReference>
<dbReference type="Pfam" id="PF10035">
    <property type="entry name" value="DUF2179"/>
    <property type="match status" value="1"/>
</dbReference>
<evidence type="ECO:0000313" key="9">
    <source>
        <dbReference type="EMBL" id="MBS4210980.1"/>
    </source>
</evidence>
<keyword evidence="2 6" id="KW-1003">Cell membrane</keyword>
<evidence type="ECO:0000256" key="2">
    <source>
        <dbReference type="ARBA" id="ARBA00022475"/>
    </source>
</evidence>
<comment type="caution">
    <text evidence="9">The sequence shown here is derived from an EMBL/GenBank/DDBJ whole genome shotgun (WGS) entry which is preliminary data.</text>
</comment>
<gene>
    <name evidence="9" type="ORF">KHA99_00780</name>
</gene>
<dbReference type="HAMAP" id="MF_01515">
    <property type="entry name" value="UPF0316"/>
    <property type="match status" value="1"/>
</dbReference>
<evidence type="ECO:0000259" key="8">
    <source>
        <dbReference type="Pfam" id="PF18955"/>
    </source>
</evidence>